<accession>A0A1W2DHG6</accession>
<feature type="transmembrane region" description="Helical" evidence="1">
    <location>
        <begin position="148"/>
        <end position="167"/>
    </location>
</feature>
<protein>
    <submittedName>
        <fullName evidence="2">Uncharacterized protein</fullName>
    </submittedName>
</protein>
<keyword evidence="1" id="KW-0472">Membrane</keyword>
<dbReference type="STRING" id="937218.SAMN06297251_11558"/>
<proteinExistence type="predicted"/>
<organism evidence="2 3">
    <name type="scientific">Fulvimarina manganoxydans</name>
    <dbReference type="NCBI Taxonomy" id="937218"/>
    <lineage>
        <taxon>Bacteria</taxon>
        <taxon>Pseudomonadati</taxon>
        <taxon>Pseudomonadota</taxon>
        <taxon>Alphaproteobacteria</taxon>
        <taxon>Hyphomicrobiales</taxon>
        <taxon>Aurantimonadaceae</taxon>
        <taxon>Fulvimarina</taxon>
    </lineage>
</organism>
<sequence>MLTVLVDFIECLGWHPHFHPSKECRHLRRRVIALGMLAIVASIYDLGAAVLAALRIDDRIQPMIGTGPALSLPVILSFLFLFEFFHYFSLFYSEFSDFWSRFNSELKAEIEENRLKIPKSETAEWQKVLRNLEKIIGRSARLQSIMGVVRFFNDVLFPGALGFFVVYESGQSLVEVFVFVLYALV</sequence>
<keyword evidence="1" id="KW-0812">Transmembrane</keyword>
<gene>
    <name evidence="2" type="ORF">SAMN06297251_11558</name>
</gene>
<dbReference type="Proteomes" id="UP000192656">
    <property type="component" value="Unassembled WGS sequence"/>
</dbReference>
<keyword evidence="3" id="KW-1185">Reference proteome</keyword>
<dbReference type="RefSeq" id="WP_139798420.1">
    <property type="nucleotide sequence ID" value="NZ_FWXR01000015.1"/>
</dbReference>
<name>A0A1W2DHG6_9HYPH</name>
<feature type="transmembrane region" description="Helical" evidence="1">
    <location>
        <begin position="74"/>
        <end position="92"/>
    </location>
</feature>
<evidence type="ECO:0000256" key="1">
    <source>
        <dbReference type="SAM" id="Phobius"/>
    </source>
</evidence>
<keyword evidence="1" id="KW-1133">Transmembrane helix</keyword>
<dbReference type="EMBL" id="FWXR01000015">
    <property type="protein sequence ID" value="SMC96960.1"/>
    <property type="molecule type" value="Genomic_DNA"/>
</dbReference>
<dbReference type="AlphaFoldDB" id="A0A1W2DHG6"/>
<feature type="transmembrane region" description="Helical" evidence="1">
    <location>
        <begin position="31"/>
        <end position="54"/>
    </location>
</feature>
<evidence type="ECO:0000313" key="3">
    <source>
        <dbReference type="Proteomes" id="UP000192656"/>
    </source>
</evidence>
<evidence type="ECO:0000313" key="2">
    <source>
        <dbReference type="EMBL" id="SMC96960.1"/>
    </source>
</evidence>
<reference evidence="2 3" key="1">
    <citation type="submission" date="2017-04" db="EMBL/GenBank/DDBJ databases">
        <authorList>
            <person name="Afonso C.L."/>
            <person name="Miller P.J."/>
            <person name="Scott M.A."/>
            <person name="Spackman E."/>
            <person name="Goraichik I."/>
            <person name="Dimitrov K.M."/>
            <person name="Suarez D.L."/>
            <person name="Swayne D.E."/>
        </authorList>
    </citation>
    <scope>NUCLEOTIDE SEQUENCE [LARGE SCALE GENOMIC DNA]</scope>
    <source>
        <strain evidence="2 3">CGMCC 1.10972</strain>
    </source>
</reference>